<name>R7TLF7_CAPTE</name>
<evidence type="ECO:0000256" key="5">
    <source>
        <dbReference type="SAM" id="MobiDB-lite"/>
    </source>
</evidence>
<keyword evidence="9" id="KW-1185">Reference proteome</keyword>
<organism evidence="7">
    <name type="scientific">Capitella teleta</name>
    <name type="common">Polychaete worm</name>
    <dbReference type="NCBI Taxonomy" id="283909"/>
    <lineage>
        <taxon>Eukaryota</taxon>
        <taxon>Metazoa</taxon>
        <taxon>Spiralia</taxon>
        <taxon>Lophotrochozoa</taxon>
        <taxon>Annelida</taxon>
        <taxon>Polychaeta</taxon>
        <taxon>Sedentaria</taxon>
        <taxon>Scolecida</taxon>
        <taxon>Capitellidae</taxon>
        <taxon>Capitella</taxon>
    </lineage>
</organism>
<dbReference type="GO" id="GO:0012505">
    <property type="term" value="C:endomembrane system"/>
    <property type="evidence" value="ECO:0007669"/>
    <property type="project" value="UniProtKB-SubCell"/>
</dbReference>
<dbReference type="PANTHER" id="PTHR12953">
    <property type="entry name" value="MEMBRANE PROTEIN CH1 RELATED"/>
    <property type="match status" value="1"/>
</dbReference>
<dbReference type="EnsemblMetazoa" id="CapteT97284">
    <property type="protein sequence ID" value="CapteP97284"/>
    <property type="gene ID" value="CapteG97284"/>
</dbReference>
<dbReference type="PROSITE" id="PS51469">
    <property type="entry name" value="SUN"/>
    <property type="match status" value="1"/>
</dbReference>
<evidence type="ECO:0000256" key="2">
    <source>
        <dbReference type="ARBA" id="ARBA00022692"/>
    </source>
</evidence>
<keyword evidence="3" id="KW-1133">Transmembrane helix</keyword>
<evidence type="ECO:0000313" key="7">
    <source>
        <dbReference type="EMBL" id="ELT94317.1"/>
    </source>
</evidence>
<feature type="region of interest" description="Disordered" evidence="5">
    <location>
        <begin position="29"/>
        <end position="53"/>
    </location>
</feature>
<dbReference type="EMBL" id="AMQN01012343">
    <property type="status" value="NOT_ANNOTATED_CDS"/>
    <property type="molecule type" value="Genomic_DNA"/>
</dbReference>
<dbReference type="Proteomes" id="UP000014760">
    <property type="component" value="Unassembled WGS sequence"/>
</dbReference>
<proteinExistence type="predicted"/>
<evidence type="ECO:0000313" key="9">
    <source>
        <dbReference type="Proteomes" id="UP000014760"/>
    </source>
</evidence>
<feature type="domain" description="SUN" evidence="6">
    <location>
        <begin position="37"/>
        <end position="204"/>
    </location>
</feature>
<evidence type="ECO:0000313" key="8">
    <source>
        <dbReference type="EnsemblMetazoa" id="CapteP97284"/>
    </source>
</evidence>
<protein>
    <recommendedName>
        <fullName evidence="6">SUN domain-containing protein</fullName>
    </recommendedName>
</protein>
<dbReference type="AlphaFoldDB" id="R7TLF7"/>
<dbReference type="OrthoDB" id="266334at2759"/>
<evidence type="ECO:0000259" key="6">
    <source>
        <dbReference type="PROSITE" id="PS51469"/>
    </source>
</evidence>
<reference evidence="7 9" key="2">
    <citation type="journal article" date="2013" name="Nature">
        <title>Insights into bilaterian evolution from three spiralian genomes.</title>
        <authorList>
            <person name="Simakov O."/>
            <person name="Marletaz F."/>
            <person name="Cho S.J."/>
            <person name="Edsinger-Gonzales E."/>
            <person name="Havlak P."/>
            <person name="Hellsten U."/>
            <person name="Kuo D.H."/>
            <person name="Larsson T."/>
            <person name="Lv J."/>
            <person name="Arendt D."/>
            <person name="Savage R."/>
            <person name="Osoegawa K."/>
            <person name="de Jong P."/>
            <person name="Grimwood J."/>
            <person name="Chapman J.A."/>
            <person name="Shapiro H."/>
            <person name="Aerts A."/>
            <person name="Otillar R.P."/>
            <person name="Terry A.Y."/>
            <person name="Boore J.L."/>
            <person name="Grigoriev I.V."/>
            <person name="Lindberg D.R."/>
            <person name="Seaver E.C."/>
            <person name="Weisblat D.A."/>
            <person name="Putnam N.H."/>
            <person name="Rokhsar D.S."/>
        </authorList>
    </citation>
    <scope>NUCLEOTIDE SEQUENCE</scope>
    <source>
        <strain evidence="7 9">I ESC-2004</strain>
    </source>
</reference>
<feature type="compositionally biased region" description="Polar residues" evidence="5">
    <location>
        <begin position="40"/>
        <end position="53"/>
    </location>
</feature>
<keyword evidence="4" id="KW-0472">Membrane</keyword>
<sequence length="204" mass="23217">MEEEEIVAQEAGEDMVSFDEWKKKRLAEQAQLDRKEGGSKSPTNTPSQSKVKTSKNRINFASATCGAKILTSNNGAQNPAYLLTENKDQYMINSCKAKKWFIVELCEPVQVHSIELGNLELFSSLPQEFVASISDRYPSKEWKSLGVFHAREERSIQSFSVGENPIYAKYLKNPIYAKYLKVEMITHYGHEHFCTLSILRSEVI</sequence>
<dbReference type="PANTHER" id="PTHR12953:SF0">
    <property type="entry name" value="SUN DOMAIN-CONTAINING OSSIFICATION FACTOR"/>
    <property type="match status" value="1"/>
</dbReference>
<reference evidence="9" key="1">
    <citation type="submission" date="2012-12" db="EMBL/GenBank/DDBJ databases">
        <authorList>
            <person name="Hellsten U."/>
            <person name="Grimwood J."/>
            <person name="Chapman J.A."/>
            <person name="Shapiro H."/>
            <person name="Aerts A."/>
            <person name="Otillar R.P."/>
            <person name="Terry A.Y."/>
            <person name="Boore J.L."/>
            <person name="Simakov O."/>
            <person name="Marletaz F."/>
            <person name="Cho S.-J."/>
            <person name="Edsinger-Gonzales E."/>
            <person name="Havlak P."/>
            <person name="Kuo D.-H."/>
            <person name="Larsson T."/>
            <person name="Lv J."/>
            <person name="Arendt D."/>
            <person name="Savage R."/>
            <person name="Osoegawa K."/>
            <person name="de Jong P."/>
            <person name="Lindberg D.R."/>
            <person name="Seaver E.C."/>
            <person name="Weisblat D.A."/>
            <person name="Putnam N.H."/>
            <person name="Grigoriev I.V."/>
            <person name="Rokhsar D.S."/>
        </authorList>
    </citation>
    <scope>NUCLEOTIDE SEQUENCE</scope>
    <source>
        <strain evidence="9">I ESC-2004</strain>
    </source>
</reference>
<dbReference type="HOGENOM" id="CLU_1457927_0_0_1"/>
<dbReference type="GO" id="GO:0005737">
    <property type="term" value="C:cytoplasm"/>
    <property type="evidence" value="ECO:0007669"/>
    <property type="project" value="TreeGrafter"/>
</dbReference>
<reference evidence="8" key="3">
    <citation type="submission" date="2015-06" db="UniProtKB">
        <authorList>
            <consortium name="EnsemblMetazoa"/>
        </authorList>
    </citation>
    <scope>IDENTIFICATION</scope>
</reference>
<comment type="subcellular location">
    <subcellularLocation>
        <location evidence="1">Endomembrane system</location>
    </subcellularLocation>
</comment>
<evidence type="ECO:0000256" key="3">
    <source>
        <dbReference type="ARBA" id="ARBA00022989"/>
    </source>
</evidence>
<dbReference type="InterPro" id="IPR045120">
    <property type="entry name" value="Suco/Slp1-like"/>
</dbReference>
<dbReference type="STRING" id="283909.R7TLF7"/>
<dbReference type="EMBL" id="KB309457">
    <property type="protein sequence ID" value="ELT94317.1"/>
    <property type="molecule type" value="Genomic_DNA"/>
</dbReference>
<dbReference type="GO" id="GO:0034975">
    <property type="term" value="P:protein folding in endoplasmic reticulum"/>
    <property type="evidence" value="ECO:0007669"/>
    <property type="project" value="TreeGrafter"/>
</dbReference>
<evidence type="ECO:0000256" key="4">
    <source>
        <dbReference type="ARBA" id="ARBA00023136"/>
    </source>
</evidence>
<dbReference type="InterPro" id="IPR012919">
    <property type="entry name" value="SUN_dom"/>
</dbReference>
<gene>
    <name evidence="7" type="ORF">CAPTEDRAFT_97284</name>
</gene>
<dbReference type="EMBL" id="AMQN01012342">
    <property type="status" value="NOT_ANNOTATED_CDS"/>
    <property type="molecule type" value="Genomic_DNA"/>
</dbReference>
<evidence type="ECO:0000256" key="1">
    <source>
        <dbReference type="ARBA" id="ARBA00004308"/>
    </source>
</evidence>
<dbReference type="GO" id="GO:0016020">
    <property type="term" value="C:membrane"/>
    <property type="evidence" value="ECO:0007669"/>
    <property type="project" value="InterPro"/>
</dbReference>
<keyword evidence="2" id="KW-0812">Transmembrane</keyword>
<dbReference type="Pfam" id="PF07738">
    <property type="entry name" value="Sad1_UNC"/>
    <property type="match status" value="1"/>
</dbReference>
<accession>R7TLF7</accession>